<evidence type="ECO:0000313" key="2">
    <source>
        <dbReference type="Proteomes" id="UP000006512"/>
    </source>
</evidence>
<reference evidence="2" key="1">
    <citation type="submission" date="2011-03" db="EMBL/GenBank/DDBJ databases">
        <title>Draft genome sequence of Brevundimonas diminuta.</title>
        <authorList>
            <person name="Brown P.J.B."/>
            <person name="Buechlein A."/>
            <person name="Hemmerich C."/>
            <person name="Brun Y.V."/>
        </authorList>
    </citation>
    <scope>NUCLEOTIDE SEQUENCE [LARGE SCALE GENOMIC DNA]</scope>
    <source>
        <strain evidence="2">C19</strain>
    </source>
</reference>
<dbReference type="Proteomes" id="UP000006512">
    <property type="component" value="Unassembled WGS sequence"/>
</dbReference>
<protein>
    <submittedName>
        <fullName evidence="1">Uncharacterized protein</fullName>
    </submittedName>
</protein>
<dbReference type="RefSeq" id="WP_006273554.1">
    <property type="nucleotide sequence ID" value="NZ_GL883078.1"/>
</dbReference>
<dbReference type="STRING" id="715226.ABI_27690"/>
<accession>F4QMB3</accession>
<proteinExistence type="predicted"/>
<sequence length="77" mass="8696">MKRKAGGQPLSPELAAIIANPDSYLFAEGRTLADYFIRDGAIGFMVNGREYDWLIDHEELARSLCVRLIELGVEQRK</sequence>
<gene>
    <name evidence="1" type="ORF">ABI_27690</name>
</gene>
<dbReference type="EMBL" id="GL883078">
    <property type="protein sequence ID" value="EGF91354.1"/>
    <property type="molecule type" value="Genomic_DNA"/>
</dbReference>
<evidence type="ECO:0000313" key="1">
    <source>
        <dbReference type="EMBL" id="EGF91354.1"/>
    </source>
</evidence>
<dbReference type="HOGENOM" id="CLU_2630481_0_0_5"/>
<organism evidence="1 2">
    <name type="scientific">Asticcacaulis biprosthecium C19</name>
    <dbReference type="NCBI Taxonomy" id="715226"/>
    <lineage>
        <taxon>Bacteria</taxon>
        <taxon>Pseudomonadati</taxon>
        <taxon>Pseudomonadota</taxon>
        <taxon>Alphaproteobacteria</taxon>
        <taxon>Caulobacterales</taxon>
        <taxon>Caulobacteraceae</taxon>
        <taxon>Asticcacaulis</taxon>
    </lineage>
</organism>
<keyword evidence="2" id="KW-1185">Reference proteome</keyword>
<dbReference type="AlphaFoldDB" id="F4QMB3"/>
<name>F4QMB3_9CAUL</name>